<organism evidence="1 2">
    <name type="scientific">Mytilus galloprovincialis</name>
    <name type="common">Mediterranean mussel</name>
    <dbReference type="NCBI Taxonomy" id="29158"/>
    <lineage>
        <taxon>Eukaryota</taxon>
        <taxon>Metazoa</taxon>
        <taxon>Spiralia</taxon>
        <taxon>Lophotrochozoa</taxon>
        <taxon>Mollusca</taxon>
        <taxon>Bivalvia</taxon>
        <taxon>Autobranchia</taxon>
        <taxon>Pteriomorphia</taxon>
        <taxon>Mytilida</taxon>
        <taxon>Mytiloidea</taxon>
        <taxon>Mytilidae</taxon>
        <taxon>Mytilinae</taxon>
        <taxon>Mytilus</taxon>
    </lineage>
</organism>
<protein>
    <submittedName>
        <fullName evidence="1">Uncharacterized protein</fullName>
    </submittedName>
</protein>
<evidence type="ECO:0000313" key="2">
    <source>
        <dbReference type="Proteomes" id="UP000596742"/>
    </source>
</evidence>
<dbReference type="OrthoDB" id="6053438at2759"/>
<proteinExistence type="predicted"/>
<sequence>MSFRELWRYSLARPNISEHIPNIFTNVLGVSRGGMTWKTYKQLTGNHVEQKAWHSISGKVAKAVAGNEIIANPFLSFLDAPCEPGLLIFHIDRTFKEWMKRESTPAIASELIWDFYPRWAGAEQVKSMETETCDEDPNFRFHHESSLKPRGNGKEKKIIIDVYGKTVKQLKDVQDLKNRIINMELFEDSIFDDVYVYVVDKVYYVDRFELKILIDGEVKSCRSETSRFPVGFTVRRIRIGWNDFEARCIKRVSKKSFTKMSVSWVQRSRFWYYFRQGIANCEKYGSGAGDYPRITSLVDHFNIPNFGVQERDHDEIG</sequence>
<accession>A0A8B6EET1</accession>
<evidence type="ECO:0000313" key="1">
    <source>
        <dbReference type="EMBL" id="VDI33837.1"/>
    </source>
</evidence>
<dbReference type="EMBL" id="UYJE01005096">
    <property type="protein sequence ID" value="VDI33837.1"/>
    <property type="molecule type" value="Genomic_DNA"/>
</dbReference>
<gene>
    <name evidence="1" type="ORF">MGAL_10B036499</name>
</gene>
<reference evidence="1" key="1">
    <citation type="submission" date="2018-11" db="EMBL/GenBank/DDBJ databases">
        <authorList>
            <person name="Alioto T."/>
            <person name="Alioto T."/>
        </authorList>
    </citation>
    <scope>NUCLEOTIDE SEQUENCE</scope>
</reference>
<dbReference type="Proteomes" id="UP000596742">
    <property type="component" value="Unassembled WGS sequence"/>
</dbReference>
<keyword evidence="2" id="KW-1185">Reference proteome</keyword>
<comment type="caution">
    <text evidence="1">The sequence shown here is derived from an EMBL/GenBank/DDBJ whole genome shotgun (WGS) entry which is preliminary data.</text>
</comment>
<name>A0A8B6EET1_MYTGA</name>
<dbReference type="AlphaFoldDB" id="A0A8B6EET1"/>